<dbReference type="PROSITE" id="PS51257">
    <property type="entry name" value="PROKAR_LIPOPROTEIN"/>
    <property type="match status" value="1"/>
</dbReference>
<dbReference type="AlphaFoldDB" id="A0AAW4PWA0"/>
<keyword evidence="3" id="KW-1185">Reference proteome</keyword>
<sequence length="181" mass="18905">MDRRAFLHSGVAVAGVALAGCGSDAPMGTLATYVSDRPGDIGDFDSCVVSVDEIRVLPTAAATETEDHEGDELTFSVGGVTLDLVDLTGEAAALADTVELQTGEYVYLKLGVSAVEASLSDGGTAMVSTPGNAHLKFPHPFEIRADETTRFTADFTPVAQGETGRYVLSPVAEETTVRYES</sequence>
<dbReference type="Pfam" id="PF14321">
    <property type="entry name" value="DUF4382"/>
    <property type="match status" value="1"/>
</dbReference>
<organism evidence="2 3">
    <name type="scientific">Haloarcula rubra</name>
    <dbReference type="NCBI Taxonomy" id="2487747"/>
    <lineage>
        <taxon>Archaea</taxon>
        <taxon>Methanobacteriati</taxon>
        <taxon>Methanobacteriota</taxon>
        <taxon>Stenosarchaea group</taxon>
        <taxon>Halobacteria</taxon>
        <taxon>Halobacteriales</taxon>
        <taxon>Haloarculaceae</taxon>
        <taxon>Haloarcula</taxon>
    </lineage>
</organism>
<evidence type="ECO:0000313" key="3">
    <source>
        <dbReference type="Proteomes" id="UP001430377"/>
    </source>
</evidence>
<evidence type="ECO:0000313" key="2">
    <source>
        <dbReference type="EMBL" id="MBX0324537.1"/>
    </source>
</evidence>
<dbReference type="RefSeq" id="WP_220619492.1">
    <property type="nucleotide sequence ID" value="NZ_RKLR01000007.1"/>
</dbReference>
<dbReference type="Proteomes" id="UP001430377">
    <property type="component" value="Unassembled WGS sequence"/>
</dbReference>
<feature type="domain" description="DUF4382" evidence="1">
    <location>
        <begin position="28"/>
        <end position="170"/>
    </location>
</feature>
<accession>A0AAW4PWA0</accession>
<gene>
    <name evidence="2" type="ORF">EGH21_16020</name>
</gene>
<dbReference type="InterPro" id="IPR025491">
    <property type="entry name" value="DUF4382"/>
</dbReference>
<proteinExistence type="predicted"/>
<comment type="caution">
    <text evidence="2">The sequence shown here is derived from an EMBL/GenBank/DDBJ whole genome shotgun (WGS) entry which is preliminary data.</text>
</comment>
<dbReference type="EMBL" id="RKLR01000007">
    <property type="protein sequence ID" value="MBX0324537.1"/>
    <property type="molecule type" value="Genomic_DNA"/>
</dbReference>
<reference evidence="2 3" key="1">
    <citation type="submission" date="2021-06" db="EMBL/GenBank/DDBJ databases">
        <title>Halomicroarcula sp. a new haloarchaeum isolated from saline soil.</title>
        <authorList>
            <person name="Duran-Viseras A."/>
            <person name="Sanchez-Porro C."/>
            <person name="Ventosa A."/>
        </authorList>
    </citation>
    <scope>NUCLEOTIDE SEQUENCE [LARGE SCALE GENOMIC DNA]</scope>
    <source>
        <strain evidence="2 3">F13</strain>
    </source>
</reference>
<protein>
    <submittedName>
        <fullName evidence="2">DUF4382 domain-containing protein</fullName>
    </submittedName>
</protein>
<name>A0AAW4PWA0_9EURY</name>
<evidence type="ECO:0000259" key="1">
    <source>
        <dbReference type="Pfam" id="PF14321"/>
    </source>
</evidence>